<dbReference type="SUPFAM" id="SSF55961">
    <property type="entry name" value="Bet v1-like"/>
    <property type="match status" value="1"/>
</dbReference>
<dbReference type="RefSeq" id="WP_366089251.1">
    <property type="nucleotide sequence ID" value="NZ_JBFASG010000024.1"/>
</dbReference>
<evidence type="ECO:0000313" key="1">
    <source>
        <dbReference type="EMBL" id="MEV4925575.1"/>
    </source>
</evidence>
<gene>
    <name evidence="1" type="ORF">AB0L03_22555</name>
</gene>
<evidence type="ECO:0000313" key="2">
    <source>
        <dbReference type="Proteomes" id="UP001552479"/>
    </source>
</evidence>
<proteinExistence type="predicted"/>
<organism evidence="1 2">
    <name type="scientific">Streptomyces roseoverticillatus</name>
    <dbReference type="NCBI Taxonomy" id="66429"/>
    <lineage>
        <taxon>Bacteria</taxon>
        <taxon>Bacillati</taxon>
        <taxon>Actinomycetota</taxon>
        <taxon>Actinomycetes</taxon>
        <taxon>Kitasatosporales</taxon>
        <taxon>Streptomycetaceae</taxon>
        <taxon>Streptomyces</taxon>
    </lineage>
</organism>
<protein>
    <submittedName>
        <fullName evidence="1">DUF2505 family protein</fullName>
    </submittedName>
</protein>
<keyword evidence="2" id="KW-1185">Reference proteome</keyword>
<dbReference type="Gene3D" id="3.30.530.20">
    <property type="match status" value="1"/>
</dbReference>
<dbReference type="Proteomes" id="UP001552479">
    <property type="component" value="Unassembled WGS sequence"/>
</dbReference>
<accession>A0ABV3IZB2</accession>
<dbReference type="EMBL" id="JBFASG010000024">
    <property type="protein sequence ID" value="MEV4925575.1"/>
    <property type="molecule type" value="Genomic_DNA"/>
</dbReference>
<reference evidence="1 2" key="1">
    <citation type="submission" date="2024-06" db="EMBL/GenBank/DDBJ databases">
        <title>The Natural Products Discovery Center: Release of the First 8490 Sequenced Strains for Exploring Actinobacteria Biosynthetic Diversity.</title>
        <authorList>
            <person name="Kalkreuter E."/>
            <person name="Kautsar S.A."/>
            <person name="Yang D."/>
            <person name="Bader C.D."/>
            <person name="Teijaro C.N."/>
            <person name="Fluegel L."/>
            <person name="Davis C.M."/>
            <person name="Simpson J.R."/>
            <person name="Lauterbach L."/>
            <person name="Steele A.D."/>
            <person name="Gui C."/>
            <person name="Meng S."/>
            <person name="Li G."/>
            <person name="Viehrig K."/>
            <person name="Ye F."/>
            <person name="Su P."/>
            <person name="Kiefer A.F."/>
            <person name="Nichols A."/>
            <person name="Cepeda A.J."/>
            <person name="Yan W."/>
            <person name="Fan B."/>
            <person name="Jiang Y."/>
            <person name="Adhikari A."/>
            <person name="Zheng C.-J."/>
            <person name="Schuster L."/>
            <person name="Cowan T.M."/>
            <person name="Smanski M.J."/>
            <person name="Chevrette M.G."/>
            <person name="De Carvalho L.P.S."/>
            <person name="Shen B."/>
        </authorList>
    </citation>
    <scope>NUCLEOTIDE SEQUENCE [LARGE SCALE GENOMIC DNA]</scope>
    <source>
        <strain evidence="1 2">NPDC053791</strain>
    </source>
</reference>
<sequence length="172" mass="19480">MPEFTVQLNINGPASDVWALLTDDAFLEDLYRNRLQYVQWSVTARRTAPEGDLIREVALIPPMNAPAPVQKLLGSGFRQTEESRFDEKQLIWTWRRIPSTMADKIKEEGRVRVEEAPDGGSRLIAETTVECKIFGVGGLMESTAEKHSRHDWQTLGEVLARRLAADKDKDKS</sequence>
<name>A0ABV3IZB2_9ACTN</name>
<dbReference type="InterPro" id="IPR023393">
    <property type="entry name" value="START-like_dom_sf"/>
</dbReference>
<dbReference type="InterPro" id="IPR019639">
    <property type="entry name" value="DUF2505"/>
</dbReference>
<comment type="caution">
    <text evidence="1">The sequence shown here is derived from an EMBL/GenBank/DDBJ whole genome shotgun (WGS) entry which is preliminary data.</text>
</comment>
<dbReference type="Pfam" id="PF10698">
    <property type="entry name" value="DUF2505"/>
    <property type="match status" value="1"/>
</dbReference>